<proteinExistence type="predicted"/>
<comment type="caution">
    <text evidence="1">The sequence shown here is derived from an EMBL/GenBank/DDBJ whole genome shotgun (WGS) entry which is preliminary data.</text>
</comment>
<dbReference type="AlphaFoldDB" id="A0A1F6TTB3"/>
<evidence type="ECO:0000313" key="1">
    <source>
        <dbReference type="EMBL" id="OGI48377.1"/>
    </source>
</evidence>
<organism evidence="1 2">
    <name type="scientific">Candidatus Muproteobacteria bacterium RBG_16_65_34</name>
    <dbReference type="NCBI Taxonomy" id="1817760"/>
    <lineage>
        <taxon>Bacteria</taxon>
        <taxon>Pseudomonadati</taxon>
        <taxon>Pseudomonadota</taxon>
        <taxon>Candidatus Muproteobacteria</taxon>
    </lineage>
</organism>
<gene>
    <name evidence="1" type="ORF">A2151_04070</name>
</gene>
<sequence>MHFHIGYRSNRDVPGERNAFRHVSLAITRTFGKNLKLVADVGGDTNPDTASNEDLRFALLGFIYFPTGDFDFGGSRA</sequence>
<protein>
    <submittedName>
        <fullName evidence="1">Uncharacterized protein</fullName>
    </submittedName>
</protein>
<reference evidence="1 2" key="1">
    <citation type="journal article" date="2016" name="Nat. Commun.">
        <title>Thousands of microbial genomes shed light on interconnected biogeochemical processes in an aquifer system.</title>
        <authorList>
            <person name="Anantharaman K."/>
            <person name="Brown C.T."/>
            <person name="Hug L.A."/>
            <person name="Sharon I."/>
            <person name="Castelle C.J."/>
            <person name="Probst A.J."/>
            <person name="Thomas B.C."/>
            <person name="Singh A."/>
            <person name="Wilkins M.J."/>
            <person name="Karaoz U."/>
            <person name="Brodie E.L."/>
            <person name="Williams K.H."/>
            <person name="Hubbard S.S."/>
            <person name="Banfield J.F."/>
        </authorList>
    </citation>
    <scope>NUCLEOTIDE SEQUENCE [LARGE SCALE GENOMIC DNA]</scope>
</reference>
<evidence type="ECO:0000313" key="2">
    <source>
        <dbReference type="Proteomes" id="UP000178885"/>
    </source>
</evidence>
<accession>A0A1F6TTB3</accession>
<dbReference type="Proteomes" id="UP000178885">
    <property type="component" value="Unassembled WGS sequence"/>
</dbReference>
<dbReference type="EMBL" id="MFSU01000029">
    <property type="protein sequence ID" value="OGI48377.1"/>
    <property type="molecule type" value="Genomic_DNA"/>
</dbReference>
<dbReference type="STRING" id="1817760.A2151_04070"/>
<name>A0A1F6TTB3_9PROT</name>